<sequence length="307" mass="35070">MTNSESMPRSRSKDTSKTAVLVATIRAVHLRWHDPPHIFEDTFAMHMLTPFWHAVAKFRPLKWLVGDVILGVYRPVYPAVVLRSRYTEDQLVDAIDSGTKQYVILGAGHDTFALRRKDLAGKVRVFEVDHPATQDVKKQRILKANGSIPDNLTLVPVDFEVDRLDEELAKAGFDSQMPAFYSWLGVTYYLTPEAIRDTLDRVAATSAPGSRIVFDFKIAKHMMSTEWRTLCEKMEAFVARRGEPMLTDFTPQSLSDMMARHGYTEVEMMPPEEQRRRYLGERTDIEPTAFFHFAHFATKQPTEGESA</sequence>
<dbReference type="GO" id="GO:0032259">
    <property type="term" value="P:methylation"/>
    <property type="evidence" value="ECO:0007669"/>
    <property type="project" value="UniProtKB-KW"/>
</dbReference>
<evidence type="ECO:0000313" key="5">
    <source>
        <dbReference type="EMBL" id="MYC94671.1"/>
    </source>
</evidence>
<organism evidence="5">
    <name type="scientific">Caldilineaceae bacterium SB0661_bin_32</name>
    <dbReference type="NCBI Taxonomy" id="2605255"/>
    <lineage>
        <taxon>Bacteria</taxon>
        <taxon>Bacillati</taxon>
        <taxon>Chloroflexota</taxon>
        <taxon>Caldilineae</taxon>
        <taxon>Caldilineales</taxon>
        <taxon>Caldilineaceae</taxon>
    </lineage>
</organism>
<evidence type="ECO:0000256" key="3">
    <source>
        <dbReference type="ARBA" id="ARBA00022679"/>
    </source>
</evidence>
<dbReference type="EMBL" id="VXMH01000031">
    <property type="protein sequence ID" value="MYC94671.1"/>
    <property type="molecule type" value="Genomic_DNA"/>
</dbReference>
<comment type="caution">
    <text evidence="5">The sequence shown here is derived from an EMBL/GenBank/DDBJ whole genome shotgun (WGS) entry which is preliminary data.</text>
</comment>
<dbReference type="PANTHER" id="PTHR43619">
    <property type="entry name" value="S-ADENOSYL-L-METHIONINE-DEPENDENT METHYLTRANSFERASE YKTD-RELATED"/>
    <property type="match status" value="1"/>
</dbReference>
<comment type="similarity">
    <text evidence="1 4">Belongs to the UPF0677 family.</text>
</comment>
<keyword evidence="4" id="KW-0949">S-adenosyl-L-methionine</keyword>
<comment type="function">
    <text evidence="4">Exhibits S-adenosyl-L-methionine-dependent methyltransferase activity.</text>
</comment>
<dbReference type="NCBIfam" id="TIGR00027">
    <property type="entry name" value="mthyl_TIGR00027"/>
    <property type="match status" value="1"/>
</dbReference>
<dbReference type="AlphaFoldDB" id="A0A6B1D476"/>
<accession>A0A6B1D476</accession>
<dbReference type="InterPro" id="IPR011610">
    <property type="entry name" value="SAM_mthyl_Trfase_ML2640-like"/>
</dbReference>
<dbReference type="EC" id="2.1.1.-" evidence="4"/>
<gene>
    <name evidence="5" type="ORF">F4X14_06845</name>
</gene>
<dbReference type="Pfam" id="PF04072">
    <property type="entry name" value="LCM"/>
    <property type="match status" value="1"/>
</dbReference>
<keyword evidence="3 5" id="KW-0808">Transferase</keyword>
<dbReference type="GO" id="GO:0008168">
    <property type="term" value="F:methyltransferase activity"/>
    <property type="evidence" value="ECO:0007669"/>
    <property type="project" value="UniProtKB-UniRule"/>
</dbReference>
<protein>
    <recommendedName>
        <fullName evidence="4">S-adenosyl-L-methionine-dependent methyltransferase</fullName>
        <ecNumber evidence="4">2.1.1.-</ecNumber>
    </recommendedName>
</protein>
<dbReference type="InterPro" id="IPR007213">
    <property type="entry name" value="Ppm1/Ppm2/Tcmp"/>
</dbReference>
<evidence type="ECO:0000256" key="2">
    <source>
        <dbReference type="ARBA" id="ARBA00022603"/>
    </source>
</evidence>
<proteinExistence type="inferred from homology"/>
<dbReference type="SUPFAM" id="SSF53335">
    <property type="entry name" value="S-adenosyl-L-methionine-dependent methyltransferases"/>
    <property type="match status" value="1"/>
</dbReference>
<evidence type="ECO:0000256" key="4">
    <source>
        <dbReference type="RuleBase" id="RU362030"/>
    </source>
</evidence>
<dbReference type="PANTHER" id="PTHR43619:SF2">
    <property type="entry name" value="S-ADENOSYL-L-METHIONINE-DEPENDENT METHYLTRANSFERASES SUPERFAMILY PROTEIN"/>
    <property type="match status" value="1"/>
</dbReference>
<dbReference type="InterPro" id="IPR029063">
    <property type="entry name" value="SAM-dependent_MTases_sf"/>
</dbReference>
<keyword evidence="2 4" id="KW-0489">Methyltransferase</keyword>
<evidence type="ECO:0000256" key="1">
    <source>
        <dbReference type="ARBA" id="ARBA00008138"/>
    </source>
</evidence>
<reference evidence="5" key="1">
    <citation type="submission" date="2019-09" db="EMBL/GenBank/DDBJ databases">
        <title>Characterisation of the sponge microbiome using genome-centric metagenomics.</title>
        <authorList>
            <person name="Engelberts J.P."/>
            <person name="Robbins S.J."/>
            <person name="De Goeij J.M."/>
            <person name="Aranda M."/>
            <person name="Bell S.C."/>
            <person name="Webster N.S."/>
        </authorList>
    </citation>
    <scope>NUCLEOTIDE SEQUENCE</scope>
    <source>
        <strain evidence="5">SB0661_bin_32</strain>
    </source>
</reference>
<name>A0A6B1D476_9CHLR</name>
<dbReference type="Gene3D" id="3.40.50.150">
    <property type="entry name" value="Vaccinia Virus protein VP39"/>
    <property type="match status" value="1"/>
</dbReference>